<accession>A0A8M1GB11</accession>
<evidence type="ECO:0000313" key="2">
    <source>
        <dbReference type="Proteomes" id="UP000261680"/>
    </source>
</evidence>
<feature type="compositionally biased region" description="Low complexity" evidence="1">
    <location>
        <begin position="78"/>
        <end position="87"/>
    </location>
</feature>
<organism evidence="2 3">
    <name type="scientific">Ursus maritimus</name>
    <name type="common">Polar bear</name>
    <name type="synonym">Thalarctos maritimus</name>
    <dbReference type="NCBI Taxonomy" id="29073"/>
    <lineage>
        <taxon>Eukaryota</taxon>
        <taxon>Metazoa</taxon>
        <taxon>Chordata</taxon>
        <taxon>Craniata</taxon>
        <taxon>Vertebrata</taxon>
        <taxon>Euteleostomi</taxon>
        <taxon>Mammalia</taxon>
        <taxon>Eutheria</taxon>
        <taxon>Laurasiatheria</taxon>
        <taxon>Carnivora</taxon>
        <taxon>Caniformia</taxon>
        <taxon>Ursidae</taxon>
        <taxon>Ursus</taxon>
    </lineage>
</organism>
<gene>
    <name evidence="3" type="primary">LOC121103994</name>
</gene>
<dbReference type="GeneID" id="121103994"/>
<evidence type="ECO:0000313" key="3">
    <source>
        <dbReference type="RefSeq" id="XP_040492035.1"/>
    </source>
</evidence>
<keyword evidence="2" id="KW-1185">Reference proteome</keyword>
<reference evidence="3" key="1">
    <citation type="submission" date="2025-08" db="UniProtKB">
        <authorList>
            <consortium name="RefSeq"/>
        </authorList>
    </citation>
    <scope>IDENTIFICATION</scope>
    <source>
        <tissue evidence="3">Whole blood</tissue>
    </source>
</reference>
<dbReference type="KEGG" id="umr:121103994"/>
<feature type="region of interest" description="Disordered" evidence="1">
    <location>
        <begin position="46"/>
        <end position="145"/>
    </location>
</feature>
<dbReference type="AlphaFoldDB" id="A0A8M1GB11"/>
<dbReference type="OrthoDB" id="9909588at2759"/>
<name>A0A8M1GB11_URSMA</name>
<evidence type="ECO:0000256" key="1">
    <source>
        <dbReference type="SAM" id="MobiDB-lite"/>
    </source>
</evidence>
<sequence>MGAKAGGLENAAPRPLAPGSPPSACFLWGHPLGRPRAVLSQALPECCPAGSSAQNGSALKREFSGGSYNAKWQPMPSPSEGSLSSGGMDQGSDAPARDFEGEDSDSPRHSTASNSSNLSSPPSPVSPRKTKSLSLESTDRGSWDP</sequence>
<protein>
    <submittedName>
        <fullName evidence="3">Serine/threonine-protein kinase MRCK alpha-like</fullName>
    </submittedName>
</protein>
<dbReference type="RefSeq" id="XP_040492035.1">
    <property type="nucleotide sequence ID" value="XM_040636101.1"/>
</dbReference>
<feature type="region of interest" description="Disordered" evidence="1">
    <location>
        <begin position="1"/>
        <end position="31"/>
    </location>
</feature>
<proteinExistence type="predicted"/>
<dbReference type="Proteomes" id="UP000261680">
    <property type="component" value="Unplaced"/>
</dbReference>